<dbReference type="InterPro" id="IPR009075">
    <property type="entry name" value="AcylCo_DH/oxidase_C"/>
</dbReference>
<dbReference type="InterPro" id="IPR036250">
    <property type="entry name" value="AcylCo_DH-like_C"/>
</dbReference>
<feature type="domain" description="Acyl-CoA oxidase/dehydrogenase middle" evidence="7">
    <location>
        <begin position="129"/>
        <end position="225"/>
    </location>
</feature>
<dbReference type="EC" id="1.3.8.1" evidence="9"/>
<dbReference type="SUPFAM" id="SSF47203">
    <property type="entry name" value="Acyl-CoA dehydrogenase C-terminal domain-like"/>
    <property type="match status" value="1"/>
</dbReference>
<dbReference type="InterPro" id="IPR046373">
    <property type="entry name" value="Acyl-CoA_Oxase/DH_mid-dom_sf"/>
</dbReference>
<dbReference type="PROSITE" id="PS00073">
    <property type="entry name" value="ACYL_COA_DH_2"/>
    <property type="match status" value="1"/>
</dbReference>
<dbReference type="SUPFAM" id="SSF56645">
    <property type="entry name" value="Acyl-CoA dehydrogenase NM domain-like"/>
    <property type="match status" value="1"/>
</dbReference>
<keyword evidence="3 5" id="KW-0285">Flavoprotein</keyword>
<protein>
    <submittedName>
        <fullName evidence="9">Butyryl-CoA dehydrogenase</fullName>
        <ecNumber evidence="9">1.3.8.1</ecNumber>
    </submittedName>
</protein>
<name>A0ABV2FVN8_9FIRM</name>
<dbReference type="InterPro" id="IPR037069">
    <property type="entry name" value="AcylCoA_DH/ox_N_sf"/>
</dbReference>
<evidence type="ECO:0000259" key="6">
    <source>
        <dbReference type="Pfam" id="PF00441"/>
    </source>
</evidence>
<keyword evidence="10" id="KW-1185">Reference proteome</keyword>
<evidence type="ECO:0000313" key="10">
    <source>
        <dbReference type="Proteomes" id="UP001549200"/>
    </source>
</evidence>
<dbReference type="Gene3D" id="2.40.110.10">
    <property type="entry name" value="Butyryl-CoA Dehydrogenase, subunit A, domain 2"/>
    <property type="match status" value="1"/>
</dbReference>
<dbReference type="Pfam" id="PF02771">
    <property type="entry name" value="Acyl-CoA_dh_N"/>
    <property type="match status" value="1"/>
</dbReference>
<feature type="domain" description="Acyl-CoA dehydrogenase/oxidase C-terminal" evidence="6">
    <location>
        <begin position="237"/>
        <end position="385"/>
    </location>
</feature>
<keyword evidence="5 9" id="KW-0560">Oxidoreductase</keyword>
<organism evidence="9 10">
    <name type="scientific">Enterocloster citroniae</name>
    <dbReference type="NCBI Taxonomy" id="358743"/>
    <lineage>
        <taxon>Bacteria</taxon>
        <taxon>Bacillati</taxon>
        <taxon>Bacillota</taxon>
        <taxon>Clostridia</taxon>
        <taxon>Lachnospirales</taxon>
        <taxon>Lachnospiraceae</taxon>
        <taxon>Enterocloster</taxon>
    </lineage>
</organism>
<dbReference type="EMBL" id="JBEPLZ010000005">
    <property type="protein sequence ID" value="MET3570093.1"/>
    <property type="molecule type" value="Genomic_DNA"/>
</dbReference>
<dbReference type="Gene3D" id="1.10.540.10">
    <property type="entry name" value="Acyl-CoA dehydrogenase/oxidase, N-terminal domain"/>
    <property type="match status" value="1"/>
</dbReference>
<dbReference type="PROSITE" id="PS00072">
    <property type="entry name" value="ACYL_COA_DH_1"/>
    <property type="match status" value="1"/>
</dbReference>
<reference evidence="9 10" key="1">
    <citation type="submission" date="2024-06" db="EMBL/GenBank/DDBJ databases">
        <title>Genomic Encyclopedia of Type Strains, Phase IV (KMG-IV): sequencing the most valuable type-strain genomes for metagenomic binning, comparative biology and taxonomic classification.</title>
        <authorList>
            <person name="Goeker M."/>
        </authorList>
    </citation>
    <scope>NUCLEOTIDE SEQUENCE [LARGE SCALE GENOMIC DNA]</scope>
    <source>
        <strain evidence="9 10">DSM 19261</strain>
    </source>
</reference>
<comment type="similarity">
    <text evidence="2 5">Belongs to the acyl-CoA dehydrogenase family.</text>
</comment>
<evidence type="ECO:0000259" key="8">
    <source>
        <dbReference type="Pfam" id="PF02771"/>
    </source>
</evidence>
<comment type="caution">
    <text evidence="9">The sequence shown here is derived from an EMBL/GenBank/DDBJ whole genome shotgun (WGS) entry which is preliminary data.</text>
</comment>
<dbReference type="PIRSF" id="PIRSF016578">
    <property type="entry name" value="HsaA"/>
    <property type="match status" value="1"/>
</dbReference>
<sequence length="388" mass="42223">MNKNNDAGGMGMFSKKHEMIRKLAREFAENEIAPMAAQIDETGEYPEELRRKIIDCGFHAIVIPKEYGGCGGDTVSATIVTEEFTKVDASASTQLMPNSLSGGSLMMFGNEAQKQKYLRGMAEGKLIGAFAITEPGAGSDTAAITTTAETDGDYYILNGRKCFITNGPCCDFVTVFAKTDVNARGVKGISAFIVESAWEGFSRGAVENKMGMHGSPTCDLIFENVRVPKENLLASEGQGFKICMATLDSGRITVATQGLGIAQGALDEAVKYVKERVQFGKPISKLQNTQFEIADMATKVECGRQLVYHAAELKDAGKPYSKNAAMAKYYCGDLCNNIAYRSLQLHGGYGYMKDYPIERMFRDARLVAIYEGTSEIQRVVIANHVLGK</sequence>
<dbReference type="PANTHER" id="PTHR43884:SF12">
    <property type="entry name" value="ISOVALERYL-COA DEHYDROGENASE, MITOCHONDRIAL-RELATED"/>
    <property type="match status" value="1"/>
</dbReference>
<dbReference type="InterPro" id="IPR013786">
    <property type="entry name" value="AcylCoA_DH/ox_N"/>
</dbReference>
<dbReference type="Gene3D" id="1.20.140.10">
    <property type="entry name" value="Butyryl-CoA Dehydrogenase, subunit A, domain 3"/>
    <property type="match status" value="1"/>
</dbReference>
<dbReference type="InterPro" id="IPR006089">
    <property type="entry name" value="Acyl-CoA_DH_CS"/>
</dbReference>
<dbReference type="Pfam" id="PF02770">
    <property type="entry name" value="Acyl-CoA_dh_M"/>
    <property type="match status" value="1"/>
</dbReference>
<dbReference type="GO" id="GO:0016937">
    <property type="term" value="F:short-chain fatty acyl-CoA dehydrogenase activity"/>
    <property type="evidence" value="ECO:0007669"/>
    <property type="project" value="UniProtKB-EC"/>
</dbReference>
<proteinExistence type="inferred from homology"/>
<dbReference type="Pfam" id="PF00441">
    <property type="entry name" value="Acyl-CoA_dh_1"/>
    <property type="match status" value="1"/>
</dbReference>
<evidence type="ECO:0000259" key="7">
    <source>
        <dbReference type="Pfam" id="PF02770"/>
    </source>
</evidence>
<evidence type="ECO:0000256" key="4">
    <source>
        <dbReference type="ARBA" id="ARBA00022827"/>
    </source>
</evidence>
<gene>
    <name evidence="9" type="ORF">ABID13_001720</name>
</gene>
<dbReference type="PANTHER" id="PTHR43884">
    <property type="entry name" value="ACYL-COA DEHYDROGENASE"/>
    <property type="match status" value="1"/>
</dbReference>
<keyword evidence="4 5" id="KW-0274">FAD</keyword>
<dbReference type="InterPro" id="IPR006091">
    <property type="entry name" value="Acyl-CoA_Oxase/DH_mid-dom"/>
</dbReference>
<evidence type="ECO:0000256" key="2">
    <source>
        <dbReference type="ARBA" id="ARBA00009347"/>
    </source>
</evidence>
<evidence type="ECO:0000256" key="3">
    <source>
        <dbReference type="ARBA" id="ARBA00022630"/>
    </source>
</evidence>
<evidence type="ECO:0000256" key="5">
    <source>
        <dbReference type="RuleBase" id="RU362125"/>
    </source>
</evidence>
<dbReference type="InterPro" id="IPR009100">
    <property type="entry name" value="AcylCoA_DH/oxidase_NM_dom_sf"/>
</dbReference>
<feature type="domain" description="Acyl-CoA dehydrogenase/oxidase N-terminal" evidence="8">
    <location>
        <begin position="15"/>
        <end position="125"/>
    </location>
</feature>
<evidence type="ECO:0000256" key="1">
    <source>
        <dbReference type="ARBA" id="ARBA00001974"/>
    </source>
</evidence>
<comment type="cofactor">
    <cofactor evidence="1 5">
        <name>FAD</name>
        <dbReference type="ChEBI" id="CHEBI:57692"/>
    </cofactor>
</comment>
<dbReference type="Proteomes" id="UP001549200">
    <property type="component" value="Unassembled WGS sequence"/>
</dbReference>
<accession>A0ABV2FVN8</accession>
<evidence type="ECO:0000313" key="9">
    <source>
        <dbReference type="EMBL" id="MET3570093.1"/>
    </source>
</evidence>